<evidence type="ECO:0000313" key="2">
    <source>
        <dbReference type="Proteomes" id="UP000567067"/>
    </source>
</evidence>
<name>A0A7W3SQV8_9BACL</name>
<evidence type="ECO:0000313" key="1">
    <source>
        <dbReference type="EMBL" id="MBA9084595.1"/>
    </source>
</evidence>
<sequence length="79" mass="9349">MALKIKQNEVKGKRKTVRSAKDTKLERYNQIMDDFVLFCAEFVKIVDNHGELIPFVLNKEQSDFVNTMEKFNIILKSRR</sequence>
<dbReference type="Proteomes" id="UP000567067">
    <property type="component" value="Unassembled WGS sequence"/>
</dbReference>
<keyword evidence="2" id="KW-1185">Reference proteome</keyword>
<gene>
    <name evidence="1" type="ORF">FHR92_001052</name>
</gene>
<reference evidence="1 2" key="1">
    <citation type="submission" date="2020-08" db="EMBL/GenBank/DDBJ databases">
        <title>Genomic Encyclopedia of Type Strains, Phase III (KMG-III): the genomes of soil and plant-associated and newly described type strains.</title>
        <authorList>
            <person name="Whitman W."/>
        </authorList>
    </citation>
    <scope>NUCLEOTIDE SEQUENCE [LARGE SCALE GENOMIC DNA]</scope>
    <source>
        <strain evidence="1 2">CECT 8693</strain>
    </source>
</reference>
<protein>
    <submittedName>
        <fullName evidence="1">Uncharacterized protein</fullName>
    </submittedName>
</protein>
<dbReference type="EMBL" id="JACJIP010000004">
    <property type="protein sequence ID" value="MBA9084595.1"/>
    <property type="molecule type" value="Genomic_DNA"/>
</dbReference>
<organism evidence="1 2">
    <name type="scientific">Fontibacillus solani</name>
    <dbReference type="NCBI Taxonomy" id="1572857"/>
    <lineage>
        <taxon>Bacteria</taxon>
        <taxon>Bacillati</taxon>
        <taxon>Bacillota</taxon>
        <taxon>Bacilli</taxon>
        <taxon>Bacillales</taxon>
        <taxon>Paenibacillaceae</taxon>
        <taxon>Fontibacillus</taxon>
    </lineage>
</organism>
<dbReference type="RefSeq" id="WP_182534603.1">
    <property type="nucleotide sequence ID" value="NZ_JACJIP010000004.1"/>
</dbReference>
<dbReference type="AlphaFoldDB" id="A0A7W3SQV8"/>
<comment type="caution">
    <text evidence="1">The sequence shown here is derived from an EMBL/GenBank/DDBJ whole genome shotgun (WGS) entry which is preliminary data.</text>
</comment>
<proteinExistence type="predicted"/>
<accession>A0A7W3SQV8</accession>
<dbReference type="InterPro" id="IPR027417">
    <property type="entry name" value="P-loop_NTPase"/>
</dbReference>
<dbReference type="Gene3D" id="3.40.50.300">
    <property type="entry name" value="P-loop containing nucleotide triphosphate hydrolases"/>
    <property type="match status" value="1"/>
</dbReference>